<dbReference type="GO" id="GO:0061630">
    <property type="term" value="F:ubiquitin protein ligase activity"/>
    <property type="evidence" value="ECO:0007669"/>
    <property type="project" value="UniProtKB-EC"/>
</dbReference>
<feature type="region of interest" description="Disordered" evidence="15">
    <location>
        <begin position="311"/>
        <end position="348"/>
    </location>
</feature>
<keyword evidence="10" id="KW-0862">Zinc</keyword>
<accession>A0A8J5CX15</accession>
<sequence length="348" mass="38102">MSTAVNYYIFPSWLRPQPSIFFLHGFVHMLAQLHSDTISPSMATKMVAFLLLLLLHLRCSVAQVSTENRNGNYNYYGRRFNPTLAVVIVVIAGTFFFLAAFAIFLRRCSGEDDFAGAFFRGSVRRDGGGSASRRRGQGLSQEALEKLPRMRFTEAKGLKGVAPECAVCLSEFEDDEELVRLRPGCGHVFHADCITAWLASHVSCPVCRANLAELAAEATTAGEPQAHTAIVVDEAEEAVELARLGRQRREARSTSGRRPTTWFPRSHSTGHSATVRPTAVEEGADVERAVVAERNQWPSVFLRSLSARLPEWAGRRRGDEEGVNSRGGRSAAATDAGSSSTSFPPSQV</sequence>
<dbReference type="GO" id="GO:0008270">
    <property type="term" value="F:zinc ion binding"/>
    <property type="evidence" value="ECO:0007669"/>
    <property type="project" value="UniProtKB-KW"/>
</dbReference>
<keyword evidence="12 16" id="KW-0472">Membrane</keyword>
<dbReference type="InterPro" id="IPR053238">
    <property type="entry name" value="RING-H2_zinc_finger"/>
</dbReference>
<dbReference type="Pfam" id="PF13639">
    <property type="entry name" value="zf-RING_2"/>
    <property type="match status" value="1"/>
</dbReference>
<dbReference type="OrthoDB" id="8062037at2759"/>
<dbReference type="FunFam" id="3.30.40.10:FF:000187">
    <property type="entry name" value="E3 ubiquitin-protein ligase ATL6"/>
    <property type="match status" value="1"/>
</dbReference>
<evidence type="ECO:0000313" key="19">
    <source>
        <dbReference type="Proteomes" id="UP000734854"/>
    </source>
</evidence>
<dbReference type="PANTHER" id="PTHR14155:SF263">
    <property type="entry name" value="E3 UBIQUITIN-PROTEIN LIGASE ATL6"/>
    <property type="match status" value="1"/>
</dbReference>
<comment type="catalytic activity">
    <reaction evidence="1">
        <text>S-ubiquitinyl-[E2 ubiquitin-conjugating enzyme]-L-cysteine + [acceptor protein]-L-lysine = [E2 ubiquitin-conjugating enzyme]-L-cysteine + N(6)-ubiquitinyl-[acceptor protein]-L-lysine.</text>
        <dbReference type="EC" id="2.3.2.27"/>
    </reaction>
</comment>
<protein>
    <recommendedName>
        <fullName evidence="4">RING-type E3 ubiquitin transferase</fullName>
        <ecNumber evidence="4">2.3.2.27</ecNumber>
    </recommendedName>
</protein>
<feature type="domain" description="RING-type" evidence="17">
    <location>
        <begin position="165"/>
        <end position="208"/>
    </location>
</feature>
<dbReference type="CDD" id="cd16461">
    <property type="entry name" value="RING-H2_EL5-like"/>
    <property type="match status" value="1"/>
</dbReference>
<evidence type="ECO:0000256" key="13">
    <source>
        <dbReference type="ARBA" id="ARBA00024209"/>
    </source>
</evidence>
<comment type="subcellular location">
    <subcellularLocation>
        <location evidence="2">Membrane</location>
        <topology evidence="2">Single-pass membrane protein</topology>
    </subcellularLocation>
</comment>
<feature type="transmembrane region" description="Helical" evidence="16">
    <location>
        <begin position="84"/>
        <end position="105"/>
    </location>
</feature>
<dbReference type="InterPro" id="IPR001841">
    <property type="entry name" value="Znf_RING"/>
</dbReference>
<evidence type="ECO:0000256" key="8">
    <source>
        <dbReference type="ARBA" id="ARBA00022771"/>
    </source>
</evidence>
<dbReference type="PANTHER" id="PTHR14155">
    <property type="entry name" value="RING FINGER DOMAIN-CONTAINING"/>
    <property type="match status" value="1"/>
</dbReference>
<keyword evidence="9" id="KW-0833">Ubl conjugation pathway</keyword>
<dbReference type="AlphaFoldDB" id="A0A8J5CX15"/>
<organism evidence="18 19">
    <name type="scientific">Zingiber officinale</name>
    <name type="common">Ginger</name>
    <name type="synonym">Amomum zingiber</name>
    <dbReference type="NCBI Taxonomy" id="94328"/>
    <lineage>
        <taxon>Eukaryota</taxon>
        <taxon>Viridiplantae</taxon>
        <taxon>Streptophyta</taxon>
        <taxon>Embryophyta</taxon>
        <taxon>Tracheophyta</taxon>
        <taxon>Spermatophyta</taxon>
        <taxon>Magnoliopsida</taxon>
        <taxon>Liliopsida</taxon>
        <taxon>Zingiberales</taxon>
        <taxon>Zingiberaceae</taxon>
        <taxon>Zingiber</taxon>
    </lineage>
</organism>
<comment type="caution">
    <text evidence="18">The sequence shown here is derived from an EMBL/GenBank/DDBJ whole genome shotgun (WGS) entry which is preliminary data.</text>
</comment>
<feature type="compositionally biased region" description="Low complexity" evidence="15">
    <location>
        <begin position="326"/>
        <end position="342"/>
    </location>
</feature>
<evidence type="ECO:0000256" key="4">
    <source>
        <dbReference type="ARBA" id="ARBA00012483"/>
    </source>
</evidence>
<keyword evidence="8 14" id="KW-0863">Zinc-finger</keyword>
<evidence type="ECO:0000256" key="5">
    <source>
        <dbReference type="ARBA" id="ARBA00022679"/>
    </source>
</evidence>
<feature type="region of interest" description="Disordered" evidence="15">
    <location>
        <begin position="246"/>
        <end position="279"/>
    </location>
</feature>
<keyword evidence="7" id="KW-0479">Metal-binding</keyword>
<evidence type="ECO:0000313" key="18">
    <source>
        <dbReference type="EMBL" id="KAG6473318.1"/>
    </source>
</evidence>
<keyword evidence="11 16" id="KW-1133">Transmembrane helix</keyword>
<evidence type="ECO:0000256" key="10">
    <source>
        <dbReference type="ARBA" id="ARBA00022833"/>
    </source>
</evidence>
<evidence type="ECO:0000256" key="2">
    <source>
        <dbReference type="ARBA" id="ARBA00004167"/>
    </source>
</evidence>
<dbReference type="SMART" id="SM00184">
    <property type="entry name" value="RING"/>
    <property type="match status" value="1"/>
</dbReference>
<comment type="pathway">
    <text evidence="3">Protein modification; protein ubiquitination.</text>
</comment>
<keyword evidence="6 16" id="KW-0812">Transmembrane</keyword>
<feature type="transmembrane region" description="Helical" evidence="16">
    <location>
        <begin position="46"/>
        <end position="64"/>
    </location>
</feature>
<dbReference type="Proteomes" id="UP000734854">
    <property type="component" value="Unassembled WGS sequence"/>
</dbReference>
<evidence type="ECO:0000256" key="12">
    <source>
        <dbReference type="ARBA" id="ARBA00023136"/>
    </source>
</evidence>
<reference evidence="18 19" key="1">
    <citation type="submission" date="2020-08" db="EMBL/GenBank/DDBJ databases">
        <title>Plant Genome Project.</title>
        <authorList>
            <person name="Zhang R.-G."/>
        </authorList>
    </citation>
    <scope>NUCLEOTIDE SEQUENCE [LARGE SCALE GENOMIC DNA]</scope>
    <source>
        <tissue evidence="18">Rhizome</tissue>
    </source>
</reference>
<gene>
    <name evidence="18" type="ORF">ZIOFF_067233</name>
</gene>
<dbReference type="EC" id="2.3.2.27" evidence="4"/>
<proteinExistence type="inferred from homology"/>
<dbReference type="EMBL" id="JACMSC010000019">
    <property type="protein sequence ID" value="KAG6473318.1"/>
    <property type="molecule type" value="Genomic_DNA"/>
</dbReference>
<evidence type="ECO:0000256" key="7">
    <source>
        <dbReference type="ARBA" id="ARBA00022723"/>
    </source>
</evidence>
<evidence type="ECO:0000256" key="1">
    <source>
        <dbReference type="ARBA" id="ARBA00000900"/>
    </source>
</evidence>
<evidence type="ECO:0000256" key="3">
    <source>
        <dbReference type="ARBA" id="ARBA00004906"/>
    </source>
</evidence>
<name>A0A8J5CX15_ZINOF</name>
<evidence type="ECO:0000256" key="14">
    <source>
        <dbReference type="PROSITE-ProRule" id="PRU00175"/>
    </source>
</evidence>
<evidence type="ECO:0000256" key="16">
    <source>
        <dbReference type="SAM" id="Phobius"/>
    </source>
</evidence>
<evidence type="ECO:0000256" key="11">
    <source>
        <dbReference type="ARBA" id="ARBA00022989"/>
    </source>
</evidence>
<keyword evidence="5" id="KW-0808">Transferase</keyword>
<keyword evidence="19" id="KW-1185">Reference proteome</keyword>
<evidence type="ECO:0000256" key="9">
    <source>
        <dbReference type="ARBA" id="ARBA00022786"/>
    </source>
</evidence>
<evidence type="ECO:0000256" key="15">
    <source>
        <dbReference type="SAM" id="MobiDB-lite"/>
    </source>
</evidence>
<evidence type="ECO:0000256" key="6">
    <source>
        <dbReference type="ARBA" id="ARBA00022692"/>
    </source>
</evidence>
<evidence type="ECO:0000259" key="17">
    <source>
        <dbReference type="PROSITE" id="PS50089"/>
    </source>
</evidence>
<dbReference type="GO" id="GO:0016020">
    <property type="term" value="C:membrane"/>
    <property type="evidence" value="ECO:0007669"/>
    <property type="project" value="UniProtKB-SubCell"/>
</dbReference>
<comment type="similarity">
    <text evidence="13">Belongs to the RING-type zinc finger family. ATL subfamily.</text>
</comment>
<dbReference type="PROSITE" id="PS50089">
    <property type="entry name" value="ZF_RING_2"/>
    <property type="match status" value="1"/>
</dbReference>